<name>A0A192C6W7_ECO25</name>
<evidence type="ECO:0000256" key="5">
    <source>
        <dbReference type="ARBA" id="ARBA00022989"/>
    </source>
</evidence>
<evidence type="ECO:0000256" key="4">
    <source>
        <dbReference type="ARBA" id="ARBA00022692"/>
    </source>
</evidence>
<dbReference type="Pfam" id="PF13974">
    <property type="entry name" value="YebO"/>
    <property type="match status" value="1"/>
</dbReference>
<proteinExistence type="predicted"/>
<evidence type="ECO:0000313" key="9">
    <source>
        <dbReference type="EMBL" id="ANK01793.1"/>
    </source>
</evidence>
<evidence type="ECO:0000256" key="8">
    <source>
        <dbReference type="SAM" id="Phobius"/>
    </source>
</evidence>
<evidence type="ECO:0000256" key="7">
    <source>
        <dbReference type="SAM" id="Coils"/>
    </source>
</evidence>
<dbReference type="GO" id="GO:0005886">
    <property type="term" value="C:plasma membrane"/>
    <property type="evidence" value="ECO:0007669"/>
    <property type="project" value="UniProtKB-SubCell"/>
</dbReference>
<gene>
    <name evidence="9" type="ORF">WLH_00532</name>
</gene>
<organism evidence="9 10">
    <name type="scientific">Escherichia coli O25b:H4</name>
    <dbReference type="NCBI Taxonomy" id="941280"/>
    <lineage>
        <taxon>Bacteria</taxon>
        <taxon>Pseudomonadati</taxon>
        <taxon>Pseudomonadota</taxon>
        <taxon>Gammaproteobacteria</taxon>
        <taxon>Enterobacterales</taxon>
        <taxon>Enterobacteriaceae</taxon>
        <taxon>Escherichia</taxon>
    </lineage>
</organism>
<keyword evidence="7" id="KW-0175">Coiled coil</keyword>
<dbReference type="AlphaFoldDB" id="A0A192C6W7"/>
<sequence length="122" mass="13871">MVISFFQHWIFFLSSSGRIAPLLRGGEMNEVVNSGVMNIASLVVSVVVLLIGLILWFFINRASSRTNEQIELLEALLDQQKRQNALLRRLCEANEPEKADKKTVESQKSVEDEDIIRLVAER</sequence>
<keyword evidence="3" id="KW-1003">Cell membrane</keyword>
<dbReference type="EMBL" id="CP015085">
    <property type="protein sequence ID" value="ANK01793.1"/>
    <property type="molecule type" value="Genomic_DNA"/>
</dbReference>
<evidence type="ECO:0000256" key="6">
    <source>
        <dbReference type="ARBA" id="ARBA00023136"/>
    </source>
</evidence>
<evidence type="ECO:0000256" key="3">
    <source>
        <dbReference type="ARBA" id="ARBA00022475"/>
    </source>
</evidence>
<dbReference type="InterPro" id="IPR025594">
    <property type="entry name" value="YebO"/>
</dbReference>
<comment type="subcellular location">
    <subcellularLocation>
        <location evidence="1">Cell membrane</location>
        <topology evidence="1">Single-pass membrane protein</topology>
    </subcellularLocation>
</comment>
<evidence type="ECO:0000256" key="1">
    <source>
        <dbReference type="ARBA" id="ARBA00004162"/>
    </source>
</evidence>
<evidence type="ECO:0000313" key="10">
    <source>
        <dbReference type="Proteomes" id="UP000183316"/>
    </source>
</evidence>
<feature type="coiled-coil region" evidence="7">
    <location>
        <begin position="63"/>
        <end position="90"/>
    </location>
</feature>
<accession>A0A192C6W7</accession>
<dbReference type="Proteomes" id="UP000183316">
    <property type="component" value="Chromosome"/>
</dbReference>
<keyword evidence="4 8" id="KW-0812">Transmembrane</keyword>
<reference evidence="9 10" key="1">
    <citation type="submission" date="2016-03" db="EMBL/GenBank/DDBJ databases">
        <title>Genome Sequence and Comparative Pathogenic Determinants of Uropathogenic Escherichia coli O25b:H4, a Clinical Isolate from Saudi Arabia.</title>
        <authorList>
            <person name="Alyamani E.A.J."/>
            <person name="Khiyami M.A."/>
            <person name="Booq R.Y."/>
            <person name="Bahwerth F.S."/>
            <person name="Vaisvil B."/>
            <person name="Schmitt D.P."/>
            <person name="Kapatral V."/>
        </authorList>
    </citation>
    <scope>NUCLEOTIDE SEQUENCE [LARGE SCALE GENOMIC DNA]</scope>
    <source>
        <strain evidence="9 10">O25b:H4</strain>
    </source>
</reference>
<protein>
    <recommendedName>
        <fullName evidence="2">Uncharacterized protein YebO</fullName>
    </recommendedName>
</protein>
<evidence type="ECO:0000256" key="2">
    <source>
        <dbReference type="ARBA" id="ARBA00015648"/>
    </source>
</evidence>
<dbReference type="PATRIC" id="fig|941280.3.peg.531"/>
<feature type="transmembrane region" description="Helical" evidence="8">
    <location>
        <begin position="35"/>
        <end position="59"/>
    </location>
</feature>
<keyword evidence="5 8" id="KW-1133">Transmembrane helix</keyword>
<keyword evidence="6 8" id="KW-0472">Membrane</keyword>